<dbReference type="PROSITE" id="PS50297">
    <property type="entry name" value="ANK_REP_REGION"/>
    <property type="match status" value="7"/>
</dbReference>
<dbReference type="PANTHER" id="PTHR24198:SF165">
    <property type="entry name" value="ANKYRIN REPEAT-CONTAINING PROTEIN-RELATED"/>
    <property type="match status" value="1"/>
</dbReference>
<keyword evidence="1" id="KW-0677">Repeat</keyword>
<comment type="caution">
    <text evidence="4">The sequence shown here is derived from an EMBL/GenBank/DDBJ whole genome shotgun (WGS) entry which is preliminary data.</text>
</comment>
<evidence type="ECO:0000313" key="4">
    <source>
        <dbReference type="EMBL" id="PAA47570.1"/>
    </source>
</evidence>
<feature type="repeat" description="ANK" evidence="3">
    <location>
        <begin position="735"/>
        <end position="770"/>
    </location>
</feature>
<dbReference type="PANTHER" id="PTHR24198">
    <property type="entry name" value="ANKYRIN REPEAT AND PROTEIN KINASE DOMAIN-CONTAINING PROTEIN"/>
    <property type="match status" value="1"/>
</dbReference>
<dbReference type="InterPro" id="IPR036770">
    <property type="entry name" value="Ankyrin_rpt-contain_sf"/>
</dbReference>
<evidence type="ECO:0000256" key="3">
    <source>
        <dbReference type="PROSITE-ProRule" id="PRU00023"/>
    </source>
</evidence>
<feature type="repeat" description="ANK" evidence="3">
    <location>
        <begin position="1306"/>
        <end position="1338"/>
    </location>
</feature>
<feature type="repeat" description="ANK" evidence="3">
    <location>
        <begin position="536"/>
        <end position="568"/>
    </location>
</feature>
<evidence type="ECO:0000256" key="2">
    <source>
        <dbReference type="ARBA" id="ARBA00023043"/>
    </source>
</evidence>
<feature type="repeat" description="ANK" evidence="3">
    <location>
        <begin position="1042"/>
        <end position="1069"/>
    </location>
</feature>
<feature type="repeat" description="ANK" evidence="3">
    <location>
        <begin position="267"/>
        <end position="299"/>
    </location>
</feature>
<feature type="repeat" description="ANK" evidence="3">
    <location>
        <begin position="1138"/>
        <end position="1164"/>
    </location>
</feature>
<dbReference type="Proteomes" id="UP000215902">
    <property type="component" value="Unassembled WGS sequence"/>
</dbReference>
<protein>
    <submittedName>
        <fullName evidence="4">Uncharacterized protein</fullName>
    </submittedName>
</protein>
<organism evidence="4 5">
    <name type="scientific">Macrostomum lignano</name>
    <dbReference type="NCBI Taxonomy" id="282301"/>
    <lineage>
        <taxon>Eukaryota</taxon>
        <taxon>Metazoa</taxon>
        <taxon>Spiralia</taxon>
        <taxon>Lophotrochozoa</taxon>
        <taxon>Platyhelminthes</taxon>
        <taxon>Rhabditophora</taxon>
        <taxon>Macrostomorpha</taxon>
        <taxon>Macrostomida</taxon>
        <taxon>Macrostomidae</taxon>
        <taxon>Macrostomum</taxon>
    </lineage>
</organism>
<feature type="repeat" description="ANK" evidence="3">
    <location>
        <begin position="771"/>
        <end position="803"/>
    </location>
</feature>
<dbReference type="PROSITE" id="PS50088">
    <property type="entry name" value="ANK_REPEAT"/>
    <property type="match status" value="15"/>
</dbReference>
<feature type="repeat" description="ANK" evidence="3">
    <location>
        <begin position="938"/>
        <end position="970"/>
    </location>
</feature>
<proteinExistence type="predicted"/>
<feature type="repeat" description="ANK" evidence="3">
    <location>
        <begin position="399"/>
        <end position="432"/>
    </location>
</feature>
<reference evidence="4 5" key="1">
    <citation type="submission" date="2017-06" db="EMBL/GenBank/DDBJ databases">
        <title>A platform for efficient transgenesis in Macrostomum lignano, a flatworm model organism for stem cell research.</title>
        <authorList>
            <person name="Berezikov E."/>
        </authorList>
    </citation>
    <scope>NUCLEOTIDE SEQUENCE [LARGE SCALE GENOMIC DNA]</scope>
    <source>
        <strain evidence="4">DV1</strain>
        <tissue evidence="4">Whole organism</tissue>
    </source>
</reference>
<dbReference type="SMART" id="SM00248">
    <property type="entry name" value="ANK"/>
    <property type="match status" value="34"/>
</dbReference>
<keyword evidence="2 3" id="KW-0040">ANK repeat</keyword>
<feature type="repeat" description="ANK" evidence="3">
    <location>
        <begin position="905"/>
        <end position="937"/>
    </location>
</feature>
<gene>
    <name evidence="4" type="ORF">BOX15_Mlig004077g1</name>
</gene>
<feature type="repeat" description="ANK" evidence="3">
    <location>
        <begin position="635"/>
        <end position="667"/>
    </location>
</feature>
<evidence type="ECO:0000256" key="1">
    <source>
        <dbReference type="ARBA" id="ARBA00022737"/>
    </source>
</evidence>
<dbReference type="Pfam" id="PF13637">
    <property type="entry name" value="Ank_4"/>
    <property type="match status" value="1"/>
</dbReference>
<dbReference type="Gene3D" id="1.25.40.20">
    <property type="entry name" value="Ankyrin repeat-containing domain"/>
    <property type="match status" value="7"/>
</dbReference>
<dbReference type="OrthoDB" id="10250315at2759"/>
<feature type="repeat" description="ANK" evidence="3">
    <location>
        <begin position="333"/>
        <end position="365"/>
    </location>
</feature>
<accession>A0A267DE45</accession>
<feature type="repeat" description="ANK" evidence="3">
    <location>
        <begin position="166"/>
        <end position="198"/>
    </location>
</feature>
<name>A0A267DE45_9PLAT</name>
<feature type="repeat" description="ANK" evidence="3">
    <location>
        <begin position="366"/>
        <end position="398"/>
    </location>
</feature>
<dbReference type="SUPFAM" id="SSF140860">
    <property type="entry name" value="Pseudo ankyrin repeat-like"/>
    <property type="match status" value="1"/>
</dbReference>
<dbReference type="Pfam" id="PF12796">
    <property type="entry name" value="Ank_2"/>
    <property type="match status" value="10"/>
</dbReference>
<evidence type="ECO:0000313" key="5">
    <source>
        <dbReference type="Proteomes" id="UP000215902"/>
    </source>
</evidence>
<sequence length="1468" mass="162269">MLAIMKKHRPLIRLLVERGTNLQWRNKKGFTAADLAFIAEDRESLDLIQERERSLQFDCKVHNESILSFAQKGSTKMIEYWLTNYPQTDDVKPCDLQYKDGRTIAFTAALNGSEELLALVDSLDADLDLPDNSNSSPLFCAAQNGYDSIVRMLIDKGCDVNRVRDTGRTALFSAIVNSHLNIVKILVEEGANFNIKDKTGTCPLACSIVCGSQEIFDYLLDEKAADCSVIDESGNDLVLIAALYKRFQMLRQLHERGLPLDAVNNKDGETALLSACQVRCPEMVEYLADRGCNLNVVNKNGVTPVLRASFNNDLATVKVLAKRKAQLDVPNKRGETAILVSAQKKSLPLVEYLYKKHCDINVIDKNGRTLAYYAATTDNMEILHALIRYSAPLDCQDKKGNTPLMIAAMKPANLEMLQILVKNKCNVETRNNAGNTACSIAAKQGSLDVLQYLDSIGEELVNITKKGKTIIMQASKRNKLAVLRLIKASEKAMSDLEATCDLGRTAVHYAAVGGHTEAVDFLSNEMHAETDAKDFQGNTPFMLAVEKKHKEVAEKLYDLGADVNIRNNGGENAAHLAVQAESLELLRFLDQKGCFLDQEDKSGKTPLMLACEKKKMALINFLLARNCFPKSFSKDGRQVIHVACESGKAHIAKRFIDLGVPVHAADSSGISTLMLAAQSGSSEIIEALITRKQQLVEMKDIFGKSALEYAIVWDQEKVINQLIDAGCNVDNQQKDGRTPLMLAIASTSKSADEVVQTLIERGCSVDAVTEDGFNVAHVACKYNKLQVLKVLMEKGVSIESLTKSSDSCLTLAVSKGSAELIGLLVDAGLSKSHTNCEGHSAVSLGYQRGNEEVLSKLLPVSDSDVSNKYANGNTLLHLACEGGLKKLIESLLDRDPTLLEAKNSKLETPLHVASRCSKLELVDLLLQRGAEINSADEMGETPLFMAISAGNFTICKSILDKKPDLSLLNSEGVSAMAKAYHKGKTSIIRMLQAEEAPLFPEKLPASFEVFRTNLLQMKFRNLNELLNAGLSIDRLEKDWHLLHLGIETSRSELITELLNRGASVNVKDEQGNTPLLSAVIFGRIDVARQILEKHPEAKNDVNNKGDTVLHVAAKENKLSTLSWLLTSFDFEKNVRNKQGQTALHIAASKGNVKMYELLVQKGFDSALILEEEQKKYRVSHISAMSNSMSLLRHLRAKGELSIQFSKKTPSVFEILVIEGQLKVLQQLCNEMGQNYEDENFFGARNMAFFTGHEAMCTWMINVRVDLDRPDRDGETPISRSVVGGNFHLCRELIEKVKCDLSVKTKHGVSLVQEAVVANHEPILRYLIQRNASIEEADNDGDTPLLEAVNLEKTRLTLVLHSEYKCDLKRTNRLNRNAAHLGAIAGNLENLKYLKQNLPAELFDASDLHCDTPLMLSVLHEKTDAFSYLLENFALDVNHQNETKSSALHWAAQKSNLSAVAVVCWTKMA</sequence>
<dbReference type="PRINTS" id="PR01415">
    <property type="entry name" value="ANKYRIN"/>
</dbReference>
<dbReference type="EMBL" id="NIVC01004406">
    <property type="protein sequence ID" value="PAA47570.1"/>
    <property type="molecule type" value="Genomic_DNA"/>
</dbReference>
<feature type="repeat" description="ANK" evidence="3">
    <location>
        <begin position="133"/>
        <end position="165"/>
    </location>
</feature>
<dbReference type="STRING" id="282301.A0A267DE45"/>
<keyword evidence="5" id="KW-1185">Reference proteome</keyword>
<dbReference type="SUPFAM" id="SSF48403">
    <property type="entry name" value="Ankyrin repeat"/>
    <property type="match status" value="5"/>
</dbReference>
<dbReference type="InterPro" id="IPR002110">
    <property type="entry name" value="Ankyrin_rpt"/>
</dbReference>